<protein>
    <submittedName>
        <fullName evidence="2">Uncharacterized protein</fullName>
    </submittedName>
</protein>
<dbReference type="OrthoDB" id="10034042at2759"/>
<feature type="region of interest" description="Disordered" evidence="1">
    <location>
        <begin position="246"/>
        <end position="353"/>
    </location>
</feature>
<evidence type="ECO:0000313" key="2">
    <source>
        <dbReference type="EMBL" id="RXW19488.1"/>
    </source>
</evidence>
<evidence type="ECO:0000313" key="3">
    <source>
        <dbReference type="Proteomes" id="UP000290288"/>
    </source>
</evidence>
<feature type="compositionally biased region" description="Acidic residues" evidence="1">
    <location>
        <begin position="259"/>
        <end position="270"/>
    </location>
</feature>
<accession>A0A4V1Q3R3</accession>
<dbReference type="EMBL" id="SDEE01000199">
    <property type="protein sequence ID" value="RXW19488.1"/>
    <property type="molecule type" value="Genomic_DNA"/>
</dbReference>
<dbReference type="Proteomes" id="UP000290288">
    <property type="component" value="Unassembled WGS sequence"/>
</dbReference>
<feature type="region of interest" description="Disordered" evidence="1">
    <location>
        <begin position="853"/>
        <end position="880"/>
    </location>
</feature>
<feature type="region of interest" description="Disordered" evidence="1">
    <location>
        <begin position="118"/>
        <end position="168"/>
    </location>
</feature>
<keyword evidence="3" id="KW-1185">Reference proteome</keyword>
<feature type="compositionally biased region" description="Pro residues" evidence="1">
    <location>
        <begin position="323"/>
        <end position="335"/>
    </location>
</feature>
<name>A0A4V1Q3R3_9AGAR</name>
<dbReference type="AlphaFoldDB" id="A0A4V1Q3R3"/>
<gene>
    <name evidence="2" type="ORF">EST38_g6371</name>
</gene>
<sequence>MASSANHPHRDIDDFIDPVAASGPGLTSGFPTGSGPFGTAPGGFEAAYGGFGAAPGSFGPMLGGIGAVPHGYGTMPSGYGTMPSGDGTVPHGYGAMPSGYGTMPSGDGTVPHGYGAMPSGYGTLPDGSESNPRPYPPNRRHGGSRPGPYHRAQPSHQQRVRAPLAGPGIPGNLYGMPLSPPNLAGADPTSTLPDTFMDGVADDGQSWNLGLYTEFMSSNQTSLDTPWLSSTLSQFLASNRSLVEPETTTINTYPRPEGDDGPNDSSDEILDVFARIPDPKSDLGQLNQSQSEPVLGTPSSQSSSLQEIPSSRAPSPSSGLHQPPFPVPPESPSQPPAAASELPKLPTPGPIPSDHRMAITISDVIGEKAVAAALESFGENVKSSRKALRFSEREPSIIRMAIKILKEWIQGIVISRILSGQLPNEFELMDICRLAVETPEVMMLFSISELQDISQPVAPATWRQELKPEAVIYFETRITAPAQALILRWLQDVLSAVVTYTLSHVLTNPRMFPDYANSWPMDNALQMKTLVLAKTGAYMHLYCKRSESSHVTSFNMLLDSHQHPTAIKAYEMAIDIQRNKSESDFDCHLFQNAALGAIMDFTSHALVYSYCQVVASFLVGDNKIVNHQLELVQQPPGQGYLLVPFCCGILTVALASVEEYGHQASVGRIFQNPGLVTLLHSKVGYTRDFMNFIQRKGTQSEKDDIEWLNKVVKIRVAMAIKPLHQDIAADLGSVVQPSRSYRFAREFANLSSSQDFRQTYVAHKNDQTLSKSLKDRLEQVQRDNAERLELRRKTEIIPTSAWLLGLGTRMFLHANFTPEEGAGTGARGRGPSHAVAYTSFHDQGSAIPPNILPQPFQLQSHTRGGSPMEESEASGIFKVD</sequence>
<proteinExistence type="predicted"/>
<evidence type="ECO:0000256" key="1">
    <source>
        <dbReference type="SAM" id="MobiDB-lite"/>
    </source>
</evidence>
<feature type="region of interest" description="Disordered" evidence="1">
    <location>
        <begin position="1"/>
        <end position="34"/>
    </location>
</feature>
<dbReference type="STRING" id="2316362.A0A4V1Q3R3"/>
<reference evidence="2 3" key="1">
    <citation type="submission" date="2019-01" db="EMBL/GenBank/DDBJ databases">
        <title>Draft genome sequence of Psathyrella aberdarensis IHI B618.</title>
        <authorList>
            <person name="Buettner E."/>
            <person name="Kellner H."/>
        </authorList>
    </citation>
    <scope>NUCLEOTIDE SEQUENCE [LARGE SCALE GENOMIC DNA]</scope>
    <source>
        <strain evidence="2 3">IHI B618</strain>
    </source>
</reference>
<feature type="compositionally biased region" description="Low complexity" evidence="1">
    <location>
        <begin position="298"/>
        <end position="311"/>
    </location>
</feature>
<comment type="caution">
    <text evidence="2">The sequence shown here is derived from an EMBL/GenBank/DDBJ whole genome shotgun (WGS) entry which is preliminary data.</text>
</comment>
<organism evidence="2 3">
    <name type="scientific">Candolleomyces aberdarensis</name>
    <dbReference type="NCBI Taxonomy" id="2316362"/>
    <lineage>
        <taxon>Eukaryota</taxon>
        <taxon>Fungi</taxon>
        <taxon>Dikarya</taxon>
        <taxon>Basidiomycota</taxon>
        <taxon>Agaricomycotina</taxon>
        <taxon>Agaricomycetes</taxon>
        <taxon>Agaricomycetidae</taxon>
        <taxon>Agaricales</taxon>
        <taxon>Agaricineae</taxon>
        <taxon>Psathyrellaceae</taxon>
        <taxon>Candolleomyces</taxon>
    </lineage>
</organism>